<gene>
    <name evidence="1" type="ORF">RQX22_06905</name>
</gene>
<dbReference type="EMBL" id="JAVUPU010000003">
    <property type="protein sequence ID" value="MDT9598674.1"/>
    <property type="molecule type" value="Genomic_DNA"/>
</dbReference>
<evidence type="ECO:0000313" key="1">
    <source>
        <dbReference type="EMBL" id="MDT9598674.1"/>
    </source>
</evidence>
<comment type="caution">
    <text evidence="1">The sequence shown here is derived from an EMBL/GenBank/DDBJ whole genome shotgun (WGS) entry which is preliminary data.</text>
</comment>
<accession>A0ABU3Q5I5</accession>
<proteinExistence type="predicted"/>
<reference evidence="1 2" key="1">
    <citation type="submission" date="2023-05" db="EMBL/GenBank/DDBJ databases">
        <authorList>
            <person name="Guo Y."/>
        </authorList>
    </citation>
    <scope>NUCLEOTIDE SEQUENCE [LARGE SCALE GENOMIC DNA]</scope>
    <source>
        <strain evidence="1 2">GR2756</strain>
    </source>
</reference>
<dbReference type="RefSeq" id="WP_315724931.1">
    <property type="nucleotide sequence ID" value="NZ_JAVUPU010000003.1"/>
</dbReference>
<organism evidence="1 2">
    <name type="scientific">Sphingosinicella rhizophila</name>
    <dbReference type="NCBI Taxonomy" id="3050082"/>
    <lineage>
        <taxon>Bacteria</taxon>
        <taxon>Pseudomonadati</taxon>
        <taxon>Pseudomonadota</taxon>
        <taxon>Alphaproteobacteria</taxon>
        <taxon>Sphingomonadales</taxon>
        <taxon>Sphingosinicellaceae</taxon>
        <taxon>Sphingosinicella</taxon>
    </lineage>
</organism>
<dbReference type="Proteomes" id="UP001259572">
    <property type="component" value="Unassembled WGS sequence"/>
</dbReference>
<name>A0ABU3Q5I5_9SPHN</name>
<keyword evidence="2" id="KW-1185">Reference proteome</keyword>
<evidence type="ECO:0000313" key="2">
    <source>
        <dbReference type="Proteomes" id="UP001259572"/>
    </source>
</evidence>
<protein>
    <submittedName>
        <fullName evidence="1">Uncharacterized protein</fullName>
    </submittedName>
</protein>
<sequence>MNTREYKASVSSQIGHFWSAAKNSVLHMINVARGVDGCVVRAEAPGVRRMRLFPYLIFYTVALSACTTGARYEGRENPAQVVVIASMHRLHGNSSSYGFSNLYDIVRNENPDIVAVEIREEDIKGDESYLSRNYPPEMVSLVGQYPKSVVGFDWLGSELIGRAIPDNYWSDISEIKKLERAADSDKEIRSPEVDALGSQLRILLSSATACSLVDGRYHNLVKARRRMLKAIYEGTKYEPLSQITETREQKISENIGSIIRANPGRKIVVVTGADHAGYVADYVKGLSPDVAKLQPLRRCSDGS</sequence>